<reference evidence="3" key="1">
    <citation type="submission" date="2025-08" db="UniProtKB">
        <authorList>
            <consortium name="RefSeq"/>
        </authorList>
    </citation>
    <scope>IDENTIFICATION</scope>
    <source>
        <tissue evidence="3">Whole larvae</tissue>
    </source>
</reference>
<feature type="compositionally biased region" description="Polar residues" evidence="1">
    <location>
        <begin position="1"/>
        <end position="12"/>
    </location>
</feature>
<dbReference type="RefSeq" id="XP_052757033.1">
    <property type="nucleotide sequence ID" value="XM_052901073.1"/>
</dbReference>
<dbReference type="GeneID" id="128202082"/>
<evidence type="ECO:0000313" key="2">
    <source>
        <dbReference type="Proteomes" id="UP001652740"/>
    </source>
</evidence>
<feature type="compositionally biased region" description="Basic and acidic residues" evidence="1">
    <location>
        <begin position="163"/>
        <end position="175"/>
    </location>
</feature>
<sequence>MSPHSSSCSWSTDGAGGGRGGRGAGAGGAADVIDLDRFMRGVRPSLPRRSDDHIRGQLVVDSGGAGRKSARVSSGDSTPPRRAGRRHKRPSHDSGLSDGSYVATRHRLHRHATTLDGNTVSPRVASCSTSSMHAFRAACEHALRDQQRQLARVALICEQLGASRDREREREREHSVTPNSTDISSSSRSTRDLRRKEKRRVCSQCCAMSAEECKTYKIIMRKLDELNRLFVARGSARPHPAYRPTAPSVSVSDKVVATEPENKKEVSISQKQMLECCGDTNPPRLVERAVGSEQWSTDGRRSPRLPGLRTVTRAHALDIVPRDAVALNHSNIVADSSVVGYETSGDGSDGSGSDPRCTFNVDDPVHLYTRAKRLQAMQASPRRAPPAGGERGRGPSLCALCRRSWRQLRRYLAAQIFSCPPTDGACTYT</sequence>
<feature type="region of interest" description="Disordered" evidence="1">
    <location>
        <begin position="43"/>
        <end position="101"/>
    </location>
</feature>
<evidence type="ECO:0000256" key="1">
    <source>
        <dbReference type="SAM" id="MobiDB-lite"/>
    </source>
</evidence>
<feature type="region of interest" description="Disordered" evidence="1">
    <location>
        <begin position="163"/>
        <end position="195"/>
    </location>
</feature>
<name>A0ABM3N0A5_GALME</name>
<accession>A0ABM3N0A5</accession>
<gene>
    <name evidence="3" type="primary">LOC128202082</name>
</gene>
<evidence type="ECO:0000313" key="3">
    <source>
        <dbReference type="RefSeq" id="XP_052757033.1"/>
    </source>
</evidence>
<dbReference type="Proteomes" id="UP001652740">
    <property type="component" value="Unplaced"/>
</dbReference>
<protein>
    <submittedName>
        <fullName evidence="3">Uncharacterized protein LOC128202082</fullName>
    </submittedName>
</protein>
<organism evidence="2 3">
    <name type="scientific">Galleria mellonella</name>
    <name type="common">Greater wax moth</name>
    <dbReference type="NCBI Taxonomy" id="7137"/>
    <lineage>
        <taxon>Eukaryota</taxon>
        <taxon>Metazoa</taxon>
        <taxon>Ecdysozoa</taxon>
        <taxon>Arthropoda</taxon>
        <taxon>Hexapoda</taxon>
        <taxon>Insecta</taxon>
        <taxon>Pterygota</taxon>
        <taxon>Neoptera</taxon>
        <taxon>Endopterygota</taxon>
        <taxon>Lepidoptera</taxon>
        <taxon>Glossata</taxon>
        <taxon>Ditrysia</taxon>
        <taxon>Pyraloidea</taxon>
        <taxon>Pyralidae</taxon>
        <taxon>Galleriinae</taxon>
        <taxon>Galleria</taxon>
    </lineage>
</organism>
<keyword evidence="2" id="KW-1185">Reference proteome</keyword>
<proteinExistence type="predicted"/>
<feature type="compositionally biased region" description="Gly residues" evidence="1">
    <location>
        <begin position="14"/>
        <end position="26"/>
    </location>
</feature>
<feature type="region of interest" description="Disordered" evidence="1">
    <location>
        <begin position="1"/>
        <end position="26"/>
    </location>
</feature>